<reference evidence="5" key="1">
    <citation type="submission" date="2019-09" db="EMBL/GenBank/DDBJ databases">
        <authorList>
            <person name="Zhang L."/>
        </authorList>
    </citation>
    <scope>NUCLEOTIDE SEQUENCE</scope>
</reference>
<dbReference type="InterPro" id="IPR002885">
    <property type="entry name" value="PPR_rpt"/>
</dbReference>
<evidence type="ECO:0000256" key="4">
    <source>
        <dbReference type="SAM" id="MobiDB-lite"/>
    </source>
</evidence>
<evidence type="ECO:0000256" key="3">
    <source>
        <dbReference type="PROSITE-ProRule" id="PRU00708"/>
    </source>
</evidence>
<dbReference type="OrthoDB" id="185373at2759"/>
<comment type="similarity">
    <text evidence="1">Belongs to the PPR family. P subfamily.</text>
</comment>
<feature type="region of interest" description="Disordered" evidence="4">
    <location>
        <begin position="26"/>
        <end position="71"/>
    </location>
</feature>
<dbReference type="NCBIfam" id="TIGR00756">
    <property type="entry name" value="PPR"/>
    <property type="match status" value="5"/>
</dbReference>
<dbReference type="Pfam" id="PF01535">
    <property type="entry name" value="PPR"/>
    <property type="match status" value="1"/>
</dbReference>
<evidence type="ECO:0000256" key="1">
    <source>
        <dbReference type="ARBA" id="ARBA00007626"/>
    </source>
</evidence>
<keyword evidence="2" id="KW-0677">Repeat</keyword>
<organism evidence="5">
    <name type="scientific">Nymphaea colorata</name>
    <name type="common">pocket water lily</name>
    <dbReference type="NCBI Taxonomy" id="210225"/>
    <lineage>
        <taxon>Eukaryota</taxon>
        <taxon>Viridiplantae</taxon>
        <taxon>Streptophyta</taxon>
        <taxon>Embryophyta</taxon>
        <taxon>Tracheophyta</taxon>
        <taxon>Spermatophyta</taxon>
        <taxon>Magnoliopsida</taxon>
        <taxon>Nymphaeales</taxon>
        <taxon>Nymphaeaceae</taxon>
        <taxon>Nymphaea</taxon>
    </lineage>
</organism>
<feature type="repeat" description="PPR" evidence="3">
    <location>
        <begin position="267"/>
        <end position="301"/>
    </location>
</feature>
<gene>
    <name evidence="5" type="ORF">NYM_LOCUS15986</name>
</gene>
<feature type="repeat" description="PPR" evidence="3">
    <location>
        <begin position="337"/>
        <end position="367"/>
    </location>
</feature>
<protein>
    <recommendedName>
        <fullName evidence="6">Pentacotripeptide-repeat region of PRORP domain-containing protein</fullName>
    </recommendedName>
</protein>
<evidence type="ECO:0008006" key="6">
    <source>
        <dbReference type="Google" id="ProtNLM"/>
    </source>
</evidence>
<feature type="repeat" description="PPR" evidence="3">
    <location>
        <begin position="232"/>
        <end position="266"/>
    </location>
</feature>
<evidence type="ECO:0000313" key="5">
    <source>
        <dbReference type="EMBL" id="VVW19751.1"/>
    </source>
</evidence>
<feature type="repeat" description="PPR" evidence="3">
    <location>
        <begin position="153"/>
        <end position="183"/>
    </location>
</feature>
<feature type="compositionally biased region" description="Low complexity" evidence="4">
    <location>
        <begin position="26"/>
        <end position="40"/>
    </location>
</feature>
<dbReference type="PANTHER" id="PTHR47941">
    <property type="entry name" value="PENTATRICOPEPTIDE REPEAT-CONTAINING PROTEIN 3, MITOCHONDRIAL"/>
    <property type="match status" value="1"/>
</dbReference>
<dbReference type="Gene3D" id="1.25.40.10">
    <property type="entry name" value="Tetratricopeptide repeat domain"/>
    <property type="match status" value="2"/>
</dbReference>
<dbReference type="OMA" id="KQFETWI"/>
<feature type="repeat" description="PPR" evidence="3">
    <location>
        <begin position="302"/>
        <end position="336"/>
    </location>
</feature>
<name>A0A5K1C0Y9_9MAGN</name>
<dbReference type="AlphaFoldDB" id="A0A5K1C0Y9"/>
<dbReference type="Pfam" id="PF13041">
    <property type="entry name" value="PPR_2"/>
    <property type="match status" value="3"/>
</dbReference>
<dbReference type="InterPro" id="IPR011990">
    <property type="entry name" value="TPR-like_helical_dom_sf"/>
</dbReference>
<proteinExistence type="inferred from homology"/>
<accession>A0A5K1C0Y9</accession>
<dbReference type="PROSITE" id="PS51375">
    <property type="entry name" value="PPR"/>
    <property type="match status" value="5"/>
</dbReference>
<dbReference type="EMBL" id="LR721781">
    <property type="protein sequence ID" value="VVW19751.1"/>
    <property type="molecule type" value="Genomic_DNA"/>
</dbReference>
<evidence type="ECO:0000256" key="2">
    <source>
        <dbReference type="ARBA" id="ARBA00022737"/>
    </source>
</evidence>
<sequence length="389" mass="44802">MIPIPNRLLRACSAILVRKNVLPLSSLSSPTSNQQDTQNPLNPPPIPQPTTTHKPKSGPRPSSRTKTPLEKEFNSWVHKLTPGFGPEEVDEVLRSQIDPDLAFDIFRWTAQQRNYKHTHRTYETIITISFNGKRFDRFDALVDEVMAGACSGSFSLFNTIISSHCRRNHLNRAIDVFKKMQKFPDCRATLETYTTLLVTLLRKFYRVNICYAYLHTVRSLLKHMNASGVIPDILTLNLIIKAYSRCLQMDEAIRIFREMSLYKCEPNSYTYSYITKGLCEKGRISQAVSFYEEMREKGFVPSSSTYMALICSLALEGRLDDGIEVMFHMLNNSMAPDFLTYKTVLEGLGREGREEEAFRLLEELRKKEDCIDEKTYSNLLDCLYLLERD</sequence>
<dbReference type="Gramene" id="NC3G0226810.1">
    <property type="protein sequence ID" value="NC3G0226810.1:cds"/>
    <property type="gene ID" value="NC3G0226810"/>
</dbReference>